<dbReference type="FunCoup" id="T1HF10">
    <property type="interactions" value="1319"/>
</dbReference>
<dbReference type="Pfam" id="PF04983">
    <property type="entry name" value="RNA_pol_Rpb1_3"/>
    <property type="match status" value="1"/>
</dbReference>
<dbReference type="Pfam" id="PF04997">
    <property type="entry name" value="RNA_pol_Rpb1_1"/>
    <property type="match status" value="1"/>
</dbReference>
<accession>T1HF10</accession>
<dbReference type="InterPro" id="IPR000722">
    <property type="entry name" value="RNA_pol_asu"/>
</dbReference>
<dbReference type="InterPro" id="IPR042102">
    <property type="entry name" value="RNA_pol_Rpb1_3_sf"/>
</dbReference>
<dbReference type="FunFam" id="2.40.40.20:FF:000019">
    <property type="entry name" value="DNA-directed RNA polymerase II subunit RPB1"/>
    <property type="match status" value="1"/>
</dbReference>
<evidence type="ECO:0000256" key="7">
    <source>
        <dbReference type="ARBA" id="ARBA00022695"/>
    </source>
</evidence>
<dbReference type="FunFam" id="1.10.274.100:FF:000012">
    <property type="entry name" value="DNA-directed RNA polymerase subunit"/>
    <property type="match status" value="1"/>
</dbReference>
<dbReference type="InterPro" id="IPR015699">
    <property type="entry name" value="DNA-dir_RNA_pol1_lsu_N"/>
</dbReference>
<dbReference type="InterPro" id="IPR044893">
    <property type="entry name" value="RNA_pol_Rpb1_clamp_domain"/>
</dbReference>
<feature type="compositionally biased region" description="Acidic residues" evidence="16">
    <location>
        <begin position="1344"/>
        <end position="1353"/>
    </location>
</feature>
<feature type="compositionally biased region" description="Acidic residues" evidence="16">
    <location>
        <begin position="1363"/>
        <end position="1381"/>
    </location>
</feature>
<keyword evidence="7 15" id="KW-0548">Nucleotidyltransferase</keyword>
<evidence type="ECO:0000256" key="12">
    <source>
        <dbReference type="ARBA" id="ARBA00023242"/>
    </source>
</evidence>
<dbReference type="STRING" id="13249.T1HF10"/>
<keyword evidence="6 15" id="KW-0808">Transferase</keyword>
<dbReference type="GO" id="GO:0006351">
    <property type="term" value="P:DNA-templated transcription"/>
    <property type="evidence" value="ECO:0007669"/>
    <property type="project" value="InterPro"/>
</dbReference>
<dbReference type="Gene3D" id="1.10.274.100">
    <property type="entry name" value="RNA polymerase Rpb1, domain 3"/>
    <property type="match status" value="1"/>
</dbReference>
<dbReference type="Pfam" id="PF05000">
    <property type="entry name" value="RNA_pol_Rpb1_4"/>
    <property type="match status" value="1"/>
</dbReference>
<evidence type="ECO:0000256" key="8">
    <source>
        <dbReference type="ARBA" id="ARBA00022723"/>
    </source>
</evidence>
<dbReference type="GO" id="GO:0003677">
    <property type="term" value="F:DNA binding"/>
    <property type="evidence" value="ECO:0007669"/>
    <property type="project" value="InterPro"/>
</dbReference>
<dbReference type="Gene3D" id="3.30.70.2850">
    <property type="match status" value="1"/>
</dbReference>
<dbReference type="Gene3D" id="4.10.860.120">
    <property type="entry name" value="RNA polymerase II, clamp domain"/>
    <property type="match status" value="1"/>
</dbReference>
<dbReference type="GO" id="GO:0003899">
    <property type="term" value="F:DNA-directed RNA polymerase activity"/>
    <property type="evidence" value="ECO:0007669"/>
    <property type="project" value="UniProtKB-EC"/>
</dbReference>
<feature type="domain" description="RNA polymerase N-terminal" evidence="17">
    <location>
        <begin position="292"/>
        <end position="621"/>
    </location>
</feature>
<dbReference type="InterPro" id="IPR038120">
    <property type="entry name" value="Rpb1_funnel_sf"/>
</dbReference>
<dbReference type="InterPro" id="IPR007081">
    <property type="entry name" value="RNA_pol_Rpb1_5"/>
</dbReference>
<dbReference type="Gene3D" id="1.10.132.30">
    <property type="match status" value="1"/>
</dbReference>
<dbReference type="InterPro" id="IPR006592">
    <property type="entry name" value="RNA_pol_N"/>
</dbReference>
<dbReference type="Gene3D" id="6.10.250.2940">
    <property type="match status" value="1"/>
</dbReference>
<evidence type="ECO:0000256" key="4">
    <source>
        <dbReference type="ARBA" id="ARBA00022478"/>
    </source>
</evidence>
<keyword evidence="8" id="KW-0479">Metal-binding</keyword>
<evidence type="ECO:0000259" key="17">
    <source>
        <dbReference type="SMART" id="SM00663"/>
    </source>
</evidence>
<dbReference type="GO" id="GO:0046872">
    <property type="term" value="F:metal ion binding"/>
    <property type="evidence" value="ECO:0007669"/>
    <property type="project" value="UniProtKB-KW"/>
</dbReference>
<comment type="subunit">
    <text evidence="3">Component of the RNA polymerase I (Pol I) complex consisting of at least 13 subunits.</text>
</comment>
<comment type="similarity">
    <text evidence="2 15">Belongs to the RNA polymerase beta' chain family.</text>
</comment>
<dbReference type="HOGENOM" id="CLU_000487_2_4_1"/>
<evidence type="ECO:0000256" key="10">
    <source>
        <dbReference type="ARBA" id="ARBA00022842"/>
    </source>
</evidence>
<dbReference type="Gene3D" id="1.10.357.120">
    <property type="match status" value="1"/>
</dbReference>
<keyword evidence="12" id="KW-0539">Nucleus</keyword>
<evidence type="ECO:0000313" key="19">
    <source>
        <dbReference type="Proteomes" id="UP000015103"/>
    </source>
</evidence>
<evidence type="ECO:0000256" key="11">
    <source>
        <dbReference type="ARBA" id="ARBA00023163"/>
    </source>
</evidence>
<keyword evidence="19" id="KW-1185">Reference proteome</keyword>
<feature type="compositionally biased region" description="Acidic residues" evidence="16">
    <location>
        <begin position="1398"/>
        <end position="1410"/>
    </location>
</feature>
<dbReference type="Pfam" id="PF00623">
    <property type="entry name" value="RNA_pol_Rpb1_2"/>
    <property type="match status" value="1"/>
</dbReference>
<dbReference type="PANTHER" id="PTHR19376:SF11">
    <property type="entry name" value="DNA-DIRECTED RNA POLYMERASE I SUBUNIT RPA1"/>
    <property type="match status" value="1"/>
</dbReference>
<dbReference type="Gene3D" id="2.40.40.20">
    <property type="match status" value="1"/>
</dbReference>
<evidence type="ECO:0000256" key="2">
    <source>
        <dbReference type="ARBA" id="ARBA00006460"/>
    </source>
</evidence>
<keyword evidence="11 15" id="KW-0804">Transcription</keyword>
<dbReference type="Gene3D" id="3.30.1490.180">
    <property type="entry name" value="RNA polymerase ii"/>
    <property type="match status" value="1"/>
</dbReference>
<dbReference type="VEuPathDB" id="VectorBase:RPRC002632"/>
<evidence type="ECO:0000256" key="9">
    <source>
        <dbReference type="ARBA" id="ARBA00022833"/>
    </source>
</evidence>
<organism evidence="18 19">
    <name type="scientific">Rhodnius prolixus</name>
    <name type="common">Triatomid bug</name>
    <dbReference type="NCBI Taxonomy" id="13249"/>
    <lineage>
        <taxon>Eukaryota</taxon>
        <taxon>Metazoa</taxon>
        <taxon>Ecdysozoa</taxon>
        <taxon>Arthropoda</taxon>
        <taxon>Hexapoda</taxon>
        <taxon>Insecta</taxon>
        <taxon>Pterygota</taxon>
        <taxon>Neoptera</taxon>
        <taxon>Paraneoptera</taxon>
        <taxon>Hemiptera</taxon>
        <taxon>Heteroptera</taxon>
        <taxon>Panheteroptera</taxon>
        <taxon>Cimicomorpha</taxon>
        <taxon>Reduviidae</taxon>
        <taxon>Triatominae</taxon>
        <taxon>Rhodnius</taxon>
    </lineage>
</organism>
<dbReference type="Pfam" id="PF04998">
    <property type="entry name" value="RNA_pol_Rpb1_5"/>
    <property type="match status" value="1"/>
</dbReference>
<evidence type="ECO:0000313" key="18">
    <source>
        <dbReference type="EnsemblMetazoa" id="RPRC002632-PA"/>
    </source>
</evidence>
<proteinExistence type="inferred from homology"/>
<dbReference type="EnsemblMetazoa" id="RPRC002632-RA">
    <property type="protein sequence ID" value="RPRC002632-PA"/>
    <property type="gene ID" value="RPRC002632"/>
</dbReference>
<dbReference type="PANTHER" id="PTHR19376">
    <property type="entry name" value="DNA-DIRECTED RNA POLYMERASE"/>
    <property type="match status" value="1"/>
</dbReference>
<dbReference type="InterPro" id="IPR007080">
    <property type="entry name" value="RNA_pol_Rpb1_1"/>
</dbReference>
<feature type="compositionally biased region" description="Basic and acidic residues" evidence="16">
    <location>
        <begin position="1431"/>
        <end position="1447"/>
    </location>
</feature>
<keyword evidence="9" id="KW-0862">Zinc</keyword>
<dbReference type="SUPFAM" id="SSF64484">
    <property type="entry name" value="beta and beta-prime subunits of DNA dependent RNA-polymerase"/>
    <property type="match status" value="1"/>
</dbReference>
<protein>
    <recommendedName>
        <fullName evidence="15">DNA-directed RNA polymerase subunit</fullName>
        <ecNumber evidence="15">2.7.7.6</ecNumber>
    </recommendedName>
</protein>
<dbReference type="CDD" id="cd01435">
    <property type="entry name" value="RNAP_I_RPA1_N"/>
    <property type="match status" value="1"/>
</dbReference>
<dbReference type="InterPro" id="IPR045867">
    <property type="entry name" value="DNA-dir_RpoC_beta_prime"/>
</dbReference>
<evidence type="ECO:0000256" key="16">
    <source>
        <dbReference type="SAM" id="MobiDB-lite"/>
    </source>
</evidence>
<evidence type="ECO:0000256" key="15">
    <source>
        <dbReference type="RuleBase" id="RU004279"/>
    </source>
</evidence>
<dbReference type="Proteomes" id="UP000015103">
    <property type="component" value="Unassembled WGS sequence"/>
</dbReference>
<evidence type="ECO:0000256" key="1">
    <source>
        <dbReference type="ARBA" id="ARBA00004604"/>
    </source>
</evidence>
<comment type="catalytic activity">
    <reaction evidence="13 15">
        <text>RNA(n) + a ribonucleoside 5'-triphosphate = RNA(n+1) + diphosphate</text>
        <dbReference type="Rhea" id="RHEA:21248"/>
        <dbReference type="Rhea" id="RHEA-COMP:14527"/>
        <dbReference type="Rhea" id="RHEA-COMP:17342"/>
        <dbReference type="ChEBI" id="CHEBI:33019"/>
        <dbReference type="ChEBI" id="CHEBI:61557"/>
        <dbReference type="ChEBI" id="CHEBI:140395"/>
        <dbReference type="EC" id="2.7.7.6"/>
    </reaction>
</comment>
<evidence type="ECO:0000256" key="6">
    <source>
        <dbReference type="ARBA" id="ARBA00022679"/>
    </source>
</evidence>
<evidence type="ECO:0000256" key="13">
    <source>
        <dbReference type="ARBA" id="ARBA00048552"/>
    </source>
</evidence>
<dbReference type="InterPro" id="IPR007066">
    <property type="entry name" value="RNA_pol_Rpb1_3"/>
</dbReference>
<dbReference type="SMART" id="SM00663">
    <property type="entry name" value="RPOLA_N"/>
    <property type="match status" value="1"/>
</dbReference>
<dbReference type="GO" id="GO:0005736">
    <property type="term" value="C:RNA polymerase I complex"/>
    <property type="evidence" value="ECO:0007669"/>
    <property type="project" value="TreeGrafter"/>
</dbReference>
<evidence type="ECO:0000256" key="3">
    <source>
        <dbReference type="ARBA" id="ARBA00011251"/>
    </source>
</evidence>
<comment type="subcellular location">
    <subcellularLocation>
        <location evidence="1">Nucleus</location>
        <location evidence="1">Nucleolus</location>
    </subcellularLocation>
</comment>
<feature type="compositionally biased region" description="Basic and acidic residues" evidence="16">
    <location>
        <begin position="1325"/>
        <end position="1340"/>
    </location>
</feature>
<dbReference type="EMBL" id="ACPB03013539">
    <property type="status" value="NOT_ANNOTATED_CDS"/>
    <property type="molecule type" value="Genomic_DNA"/>
</dbReference>
<sequence length="1668" mass="187730">MEFSKLDFMRISVPTGLTFSTFSASEIKQLSVAKIVTPLTFNVLGHPLPGGLYDPALGPLDNKSICQTCSLNFVKCPGHLGHIELPLPVINPLYHKSVGNLLKISCLNCHKILIPNNVKSILLGQLKLLNAGLVAEAQELENKFGSYNTGDKSQVLLDEVMLSSAIDHYVKQCIEENSQTVRECKGEDEYRSLYIKNAISQIIKKKTCPFCNNPWKSINVTRNKILISYHKLNVVNKNSSEKRKSEKASSGYSYLLPLECKKHLEQIWYGDSNFVGNMVPLVAHTAEPNPVDAFFMTVIPVSPTNARPVNYVDGRVMEHPQNSVYKAILNDCLVLRSIMQIMNKDDEDNLSEERRQVVEGIKGATDNEKLHFAWRELQIDVDSLLDIDLKKSRKVQGIGIKQIIEKKEGIIRMNMMGKRVNFAARTVITPDPNLNVDEVGVPEVFAMKLTFPVPVTMWNVADLRNLVKNGPNIYPGANFVENEDGSVVKLNGKEKSQRAAVAKRLLTPGDCKGVKIVHRHMINGDVVLLNRQPTLHKPSIMAHRVRILKGEKTFRLHYANCKSYNADFDGDEMNAHFPQNEVARSEGYNIASVSRQYLVPKDGTPLSGLIQDYMVSGVRLTMRGRFFTRNEYMHLVFQGLSFMPGDITTLPPAIMKPSRLWSGKQVISTVLKNIVPKGKTAINLTSISKIPASAWEKKSRNWKAGGTPFTDAKTMTEAEVVIRNGDLLCGVLDKTHFGAVPYSLVHCVYELYGGEIATRLLSCLGKLFTAFLQMEGFTLGLEDILVLREADQVRKEIIQEIRQVGNDIAKEAVDVPDGTSIRQAIGSAHSKDPLFRALLDHQYKRALSSYTNNINKVCLPAGLLSPFPKNNLQLMVLSGAKGSTVNTLQISCLLGQIELEGKRPPAMVSGRTLPSFPPYDTSPRAGGFIDGRFMTGIKPQEFFFHCMAGREGLVDTAVKTSRSGYLQRCLVKHLEGLTVNYDMTVRDSDGSVVQFLYGEDGMEVTKSQFLNEKQLPFLAENINSLHNPEEIESLRANTDLEGVKAHGKLVKRWNRHRIIGPKQWCSPFSLFSIQVEGSGSYEKPSSTTGRTKSAESAVKVWRNMDTEERNRFHKILRRTPDPVVSKYQCDRYFGSVTEKLDKLIDNYLKQNKQNVNEKQMKSSMYQKAMSSLCQAGEAVGLVAAQSVGEPSTQMTLNTFHFAGRGEMNVTLGIPRLREILMTASQNIKTPSVTVPFAEDIASSEKKMNRLRRHFTRITLADVLRYVTVTYRQDFKREKKWIYVLKFEFLPHSAYKDTTLVSPKKILKHIESKFIRHLINHLKQKSEKTSELIETEAEGKSGENCLDDEEDGSPDDEKKNVGAEFDEYQSSEDEVENEDDDATTARRRARQNEEHQYSDLEDDVEAQEDLEANQLPIKKEDQEPQDEEMIDFPEKLNENASTRKTEDERRTSVINSHLNVMDYKYDTVKHDWCELWLAFKTRSDELDVSAAKLKEAASTSVIHQIAGIKRAFISTDTNGQQCLTTDGQNITEILNHGRKLNLYKLYTNDIHSVHRTFGIEAACSVLVKEIQQVFNVYGIAIDIRHLNLVADYMTWSGQYKPLSRKGLEGSTSPLQQMSFESSIGFLKSAVTRHKYESLNSPSARLMIGRPIKAGTSCFNLLYKIDNEVN</sequence>
<dbReference type="eggNOG" id="KOG0262">
    <property type="taxonomic scope" value="Eukaryota"/>
</dbReference>
<comment type="function">
    <text evidence="14">DNA-dependent RNA polymerase catalyzes the transcription of DNA into RNA using the four ribonucleoside triphosphates as substrates. Largest and catalytic core component of RNA polymerase I which synthesizes ribosomal RNA precursors. Forms the polymerase active center together with the second largest subunit. A single stranded DNA template strand of the promoter is positioned within the central active site cleft of Pol I. A bridging helix emanates from RPA1 and crosses the cleft near the catalytic site and is thought to promote translocation of Pol I by acting as a ratchet that moves the RNA-DNA hybrid through the active site by switching from straight to bent conformations at each step of nucleotide addition.</text>
</comment>
<dbReference type="InterPro" id="IPR047107">
    <property type="entry name" value="DNA-dir_RNA_pol1_lsu_C"/>
</dbReference>
<keyword evidence="4 15" id="KW-0240">DNA-directed RNA polymerase</keyword>
<keyword evidence="5" id="KW-0597">Phosphoprotein</keyword>
<dbReference type="EC" id="2.7.7.6" evidence="15"/>
<dbReference type="InterPro" id="IPR007083">
    <property type="entry name" value="RNA_pol_Rpb1_4"/>
</dbReference>
<evidence type="ECO:0000256" key="14">
    <source>
        <dbReference type="ARBA" id="ARBA00053996"/>
    </source>
</evidence>
<feature type="region of interest" description="Disordered" evidence="16">
    <location>
        <begin position="1325"/>
        <end position="1447"/>
    </location>
</feature>
<reference evidence="18" key="1">
    <citation type="submission" date="2015-05" db="UniProtKB">
        <authorList>
            <consortium name="EnsemblMetazoa"/>
        </authorList>
    </citation>
    <scope>IDENTIFICATION</scope>
</reference>
<keyword evidence="10" id="KW-0460">Magnesium</keyword>
<dbReference type="CDD" id="cd02735">
    <property type="entry name" value="RNAP_I_Rpa1_C"/>
    <property type="match status" value="1"/>
</dbReference>
<name>T1HF10_RHOPR</name>
<dbReference type="OMA" id="NREDYQQ"/>
<evidence type="ECO:0000256" key="5">
    <source>
        <dbReference type="ARBA" id="ARBA00022553"/>
    </source>
</evidence>
<dbReference type="InParanoid" id="T1HF10"/>